<name>F6DH64_THETG</name>
<feature type="transmembrane region" description="Helical" evidence="5">
    <location>
        <begin position="287"/>
        <end position="304"/>
    </location>
</feature>
<keyword evidence="2 5" id="KW-0812">Transmembrane</keyword>
<dbReference type="InterPro" id="IPR036259">
    <property type="entry name" value="MFS_trans_sf"/>
</dbReference>
<feature type="transmembrane region" description="Helical" evidence="5">
    <location>
        <begin position="325"/>
        <end position="347"/>
    </location>
</feature>
<proteinExistence type="predicted"/>
<dbReference type="InterPro" id="IPR005829">
    <property type="entry name" value="Sugar_transporter_CS"/>
</dbReference>
<feature type="transmembrane region" description="Helical" evidence="5">
    <location>
        <begin position="262"/>
        <end position="281"/>
    </location>
</feature>
<dbReference type="Proteomes" id="UP000009233">
    <property type="component" value="Chromosome"/>
</dbReference>
<dbReference type="PATRIC" id="fig|762633.3.peg.1138"/>
<feature type="transmembrane region" description="Helical" evidence="5">
    <location>
        <begin position="205"/>
        <end position="224"/>
    </location>
</feature>
<feature type="transmembrane region" description="Helical" evidence="5">
    <location>
        <begin position="83"/>
        <end position="103"/>
    </location>
</feature>
<keyword evidence="3 5" id="KW-1133">Transmembrane helix</keyword>
<dbReference type="InterPro" id="IPR011701">
    <property type="entry name" value="MFS"/>
</dbReference>
<evidence type="ECO:0000313" key="7">
    <source>
        <dbReference type="EMBL" id="AEG33555.1"/>
    </source>
</evidence>
<gene>
    <name evidence="7" type="ordered locus">Ththe16_1146</name>
</gene>
<dbReference type="PANTHER" id="PTHR23518:SF2">
    <property type="entry name" value="MAJOR FACILITATOR SUPERFAMILY TRANSPORTER"/>
    <property type="match status" value="1"/>
</dbReference>
<evidence type="ECO:0000256" key="2">
    <source>
        <dbReference type="ARBA" id="ARBA00022692"/>
    </source>
</evidence>
<sequence length="392" mass="41759">MRLPPLVYLLGAVSFLMDVASEMVYPLLPLFLASLGAGPGTIGLVEGVAEATASLFKVVGGRLSDRLGRRRPFLLLGYGLPALFRPLLALAQSPFHVLLYRFLDRTGKGLRTAPRDALIAESAPKEALGRAYGLHRSLDTLGATLGPFLAFLLLPLLGFRGVFWLSALPALLAFLLLFAVRETPRPPSPLPPLALGHLSPGYRRFLLVSGLFALALSSNAFLLLRLKELGLSQEEVTLAYTLYNLLYALLAYPLGGLADRVGLGRMVATGFGLYALVYLGFAWARTAFWALGFLFLYALYSAAFEGASRAYLATLVPEEAKAGAIGLYHTVVGVLLLPASLLFGLLWQAFGAAAAFLTGAALALGALLLFLVGLPSKLPCTPEGAGEGREEP</sequence>
<dbReference type="SUPFAM" id="SSF103473">
    <property type="entry name" value="MFS general substrate transporter"/>
    <property type="match status" value="1"/>
</dbReference>
<dbReference type="EMBL" id="CP002777">
    <property type="protein sequence ID" value="AEG33555.1"/>
    <property type="molecule type" value="Genomic_DNA"/>
</dbReference>
<evidence type="ECO:0000313" key="8">
    <source>
        <dbReference type="Proteomes" id="UP000009233"/>
    </source>
</evidence>
<dbReference type="Pfam" id="PF07690">
    <property type="entry name" value="MFS_1"/>
    <property type="match status" value="1"/>
</dbReference>
<evidence type="ECO:0000259" key="6">
    <source>
        <dbReference type="PROSITE" id="PS50850"/>
    </source>
</evidence>
<dbReference type="PROSITE" id="PS50850">
    <property type="entry name" value="MFS"/>
    <property type="match status" value="1"/>
</dbReference>
<feature type="transmembrane region" description="Helical" evidence="5">
    <location>
        <begin position="138"/>
        <end position="156"/>
    </location>
</feature>
<organism evidence="7 8">
    <name type="scientific">Thermus thermophilus (strain SG0.5JP17-16)</name>
    <dbReference type="NCBI Taxonomy" id="762633"/>
    <lineage>
        <taxon>Bacteria</taxon>
        <taxon>Thermotogati</taxon>
        <taxon>Deinococcota</taxon>
        <taxon>Deinococci</taxon>
        <taxon>Thermales</taxon>
        <taxon>Thermaceae</taxon>
        <taxon>Thermus</taxon>
    </lineage>
</organism>
<accession>F6DH64</accession>
<dbReference type="KEGG" id="tts:Ththe16_1146"/>
<feature type="transmembrane region" description="Helical" evidence="5">
    <location>
        <begin position="162"/>
        <end position="180"/>
    </location>
</feature>
<protein>
    <submittedName>
        <fullName evidence="7">Major facilitator superfamily MFS_1</fullName>
    </submittedName>
</protein>
<evidence type="ECO:0000256" key="3">
    <source>
        <dbReference type="ARBA" id="ARBA00022989"/>
    </source>
</evidence>
<dbReference type="Gene3D" id="1.20.1250.20">
    <property type="entry name" value="MFS general substrate transporter like domains"/>
    <property type="match status" value="2"/>
</dbReference>
<dbReference type="PROSITE" id="PS00216">
    <property type="entry name" value="SUGAR_TRANSPORT_1"/>
    <property type="match status" value="1"/>
</dbReference>
<evidence type="ECO:0000256" key="5">
    <source>
        <dbReference type="SAM" id="Phobius"/>
    </source>
</evidence>
<comment type="subcellular location">
    <subcellularLocation>
        <location evidence="1">Membrane</location>
        <topology evidence="1">Multi-pass membrane protein</topology>
    </subcellularLocation>
</comment>
<dbReference type="HOGENOM" id="CLU_040020_1_0_0"/>
<dbReference type="GO" id="GO:0016020">
    <property type="term" value="C:membrane"/>
    <property type="evidence" value="ECO:0007669"/>
    <property type="project" value="UniProtKB-SubCell"/>
</dbReference>
<feature type="transmembrane region" description="Helical" evidence="5">
    <location>
        <begin position="353"/>
        <end position="374"/>
    </location>
</feature>
<reference evidence="7 8" key="1">
    <citation type="submission" date="2011-05" db="EMBL/GenBank/DDBJ databases">
        <title>Complete sequence of chromosome of Thermus thermophilus SG0.5JP17-16.</title>
        <authorList>
            <consortium name="US DOE Joint Genome Institute"/>
            <person name="Lucas S."/>
            <person name="Han J."/>
            <person name="Lapidus A."/>
            <person name="Cheng J.-F."/>
            <person name="Goodwin L."/>
            <person name="Pitluck S."/>
            <person name="Peters L."/>
            <person name="Mikhailova N."/>
            <person name="Teshima H."/>
            <person name="Han C."/>
            <person name="Tapia R."/>
            <person name="Land M."/>
            <person name="Hauser L."/>
            <person name="Kyrpides N."/>
            <person name="Ivanova N."/>
            <person name="Pagani I."/>
            <person name="Allgaier M."/>
            <person name="Hugenholtz P."/>
            <person name="Singer S."/>
            <person name="Gladden J."/>
            <person name="Woyke T."/>
        </authorList>
    </citation>
    <scope>NUCLEOTIDE SEQUENCE [LARGE SCALE GENOMIC DNA]</scope>
    <source>
        <strain evidence="7 8">SG0.5JP17-16</strain>
    </source>
</reference>
<evidence type="ECO:0000256" key="1">
    <source>
        <dbReference type="ARBA" id="ARBA00004141"/>
    </source>
</evidence>
<dbReference type="GO" id="GO:0022857">
    <property type="term" value="F:transmembrane transporter activity"/>
    <property type="evidence" value="ECO:0007669"/>
    <property type="project" value="InterPro"/>
</dbReference>
<dbReference type="InterPro" id="IPR020846">
    <property type="entry name" value="MFS_dom"/>
</dbReference>
<dbReference type="PANTHER" id="PTHR23518">
    <property type="entry name" value="C-METHYLTRANSFERASE"/>
    <property type="match status" value="1"/>
</dbReference>
<keyword evidence="4 5" id="KW-0472">Membrane</keyword>
<dbReference type="AlphaFoldDB" id="F6DH64"/>
<dbReference type="RefSeq" id="WP_014510416.1">
    <property type="nucleotide sequence ID" value="NC_017272.1"/>
</dbReference>
<evidence type="ECO:0000256" key="4">
    <source>
        <dbReference type="ARBA" id="ARBA00023136"/>
    </source>
</evidence>
<feature type="domain" description="Major facilitator superfamily (MFS) profile" evidence="6">
    <location>
        <begin position="6"/>
        <end position="378"/>
    </location>
</feature>
<feature type="transmembrane region" description="Helical" evidence="5">
    <location>
        <begin position="236"/>
        <end position="255"/>
    </location>
</feature>
<dbReference type="CDD" id="cd17370">
    <property type="entry name" value="MFS_MJ1317_like"/>
    <property type="match status" value="1"/>
</dbReference>